<reference evidence="2 3" key="1">
    <citation type="submission" date="2021-06" db="EMBL/GenBank/DDBJ databases">
        <title>Genome sequence of Babesia caballi.</title>
        <authorList>
            <person name="Yamagishi J."/>
            <person name="Kidaka T."/>
            <person name="Ochi A."/>
        </authorList>
    </citation>
    <scope>NUCLEOTIDE SEQUENCE [LARGE SCALE GENOMIC DNA]</scope>
    <source>
        <strain evidence="2">USDA-D6B2</strain>
    </source>
</reference>
<gene>
    <name evidence="2" type="ORF">BcabD6B2_48940</name>
</gene>
<comment type="caution">
    <text evidence="2">The sequence shown here is derived from an EMBL/GenBank/DDBJ whole genome shotgun (WGS) entry which is preliminary data.</text>
</comment>
<dbReference type="Proteomes" id="UP001497744">
    <property type="component" value="Unassembled WGS sequence"/>
</dbReference>
<keyword evidence="1" id="KW-0472">Membrane</keyword>
<accession>A0AAV4M3Q6</accession>
<proteinExistence type="predicted"/>
<name>A0AAV4M3Q6_BABCB</name>
<keyword evidence="1" id="KW-1133">Transmembrane helix</keyword>
<dbReference type="EMBL" id="BPLF01000004">
    <property type="protein sequence ID" value="GIX65459.1"/>
    <property type="molecule type" value="Genomic_DNA"/>
</dbReference>
<evidence type="ECO:0000313" key="3">
    <source>
        <dbReference type="Proteomes" id="UP001497744"/>
    </source>
</evidence>
<dbReference type="RefSeq" id="XP_067717528.1">
    <property type="nucleotide sequence ID" value="XM_067861427.1"/>
</dbReference>
<protein>
    <submittedName>
        <fullName evidence="2">Variant erythrocyte surface antigen-1 family protein</fullName>
    </submittedName>
</protein>
<keyword evidence="3" id="KW-1185">Reference proteome</keyword>
<keyword evidence="1" id="KW-0812">Transmembrane</keyword>
<evidence type="ECO:0000256" key="1">
    <source>
        <dbReference type="SAM" id="Phobius"/>
    </source>
</evidence>
<dbReference type="Pfam" id="PF12785">
    <property type="entry name" value="VESA1_N"/>
    <property type="match status" value="2"/>
</dbReference>
<sequence>MLPLDIPLSAHVDLSSGCPSKLKEAIDWILRVTGKDGGGIQNGTKQLATAVNNLISKAGIERLKPQITINQGLINSLATGLATFIGYKDPDRSNSIGNGGIAVGQYGGTGKPWNPGEASGRGYRLTYHRTSATWDNSFQGGDNSTTAAKIFLGCVPMIFSALSYLYWRCDDSKGNGEWSGFGLTGSGSASHLKDFMVGLGYSSNELNGSKLGSQIASSAFSGLVEFKTAASSLSTTNSPYVSFAAELHKKVRETSGSFSTTCPLSALYHGASCYFRCEQTKVADKASRGPKTIREMLYFLAALHFSPQYDGLEKHIKSLFNNGPLDVADSGLQTTKNKLSADQIQEYLTASCSLSPAVLGTLQGGDETENSDPWLHELFCNSAFQFKYTSGAILFSTLANYTYALQFQLHFLYQQCQNDYRVGCGWRHCRFGKGINSGSANSPPSHICNGYTCKDRSKCTHDGNGTSANCNHNKNGVPTCGKSGNLSPLQAFLTDNLHGFSRGHPSDPSSHLATCSGFLCHVPMGFKAEDLRSSPNANTQGENICLTLRPFCGGFNTPLRQLCEKLGCLTKRTPRTLGDVFGFLWHLNGQLFGNKKPAIADIAKKIFESITSQSGSHKVPHFFLELLKQLGGPQVSSSSSPNLMSLSFESMAPAIPFLYHLFMAKDSNSLPGTLFDLNQHCHKREVNNKAIVGGRTNTITITKHNGDVCSTANDLWSLYQPVKPKPTQNNDTDPYKDCRNGDCGPYLYPLTHSDGATYAPRHASTYFSWVLYLSDDLQSWFQYMLDEFKNIDCKALGCVKCTEGTHKSGEHGEESKCKCDSVVQCGGTLPLLYRHGFRYFNPFVLMGGQIQSGNVNYNGETKRSCHQFADQLQSVTSGNPLSTLLTAIDTFLYAIRWEFFSKLSGFWTIYICLILYTFFFLLDTLRVRSHLHFPSSNSIQPVSLLTTAKAPALKKFTKLTYFMP</sequence>
<organism evidence="2 3">
    <name type="scientific">Babesia caballi</name>
    <dbReference type="NCBI Taxonomy" id="5871"/>
    <lineage>
        <taxon>Eukaryota</taxon>
        <taxon>Sar</taxon>
        <taxon>Alveolata</taxon>
        <taxon>Apicomplexa</taxon>
        <taxon>Aconoidasida</taxon>
        <taxon>Piroplasmida</taxon>
        <taxon>Babesiidae</taxon>
        <taxon>Babesia</taxon>
    </lineage>
</organism>
<dbReference type="InterPro" id="IPR024751">
    <property type="entry name" value="VESA1"/>
</dbReference>
<evidence type="ECO:0000313" key="2">
    <source>
        <dbReference type="EMBL" id="GIX65459.1"/>
    </source>
</evidence>
<feature type="transmembrane region" description="Helical" evidence="1">
    <location>
        <begin position="905"/>
        <end position="922"/>
    </location>
</feature>
<dbReference type="GeneID" id="94196940"/>
<dbReference type="AlphaFoldDB" id="A0AAV4M3Q6"/>